<keyword evidence="7" id="KW-1185">Reference proteome</keyword>
<dbReference type="Proteomes" id="UP001267290">
    <property type="component" value="Unassembled WGS sequence"/>
</dbReference>
<keyword evidence="3" id="KW-0547">Nucleotide-binding</keyword>
<dbReference type="PROSITE" id="PS00211">
    <property type="entry name" value="ABC_TRANSPORTER_1"/>
    <property type="match status" value="1"/>
</dbReference>
<dbReference type="Pfam" id="PF13732">
    <property type="entry name" value="DrrA1-3_C"/>
    <property type="match status" value="1"/>
</dbReference>
<dbReference type="PROSITE" id="PS50893">
    <property type="entry name" value="ABC_TRANSPORTER_2"/>
    <property type="match status" value="1"/>
</dbReference>
<evidence type="ECO:0000259" key="5">
    <source>
        <dbReference type="PROSITE" id="PS50893"/>
    </source>
</evidence>
<name>A0ABU1NX79_9BACL</name>
<dbReference type="PANTHER" id="PTHR42711:SF5">
    <property type="entry name" value="ABC TRANSPORTER ATP-BINDING PROTEIN NATA"/>
    <property type="match status" value="1"/>
</dbReference>
<feature type="domain" description="ABC transporter" evidence="5">
    <location>
        <begin position="5"/>
        <end position="232"/>
    </location>
</feature>
<dbReference type="InterPro" id="IPR025302">
    <property type="entry name" value="DrrA1/2-like_C"/>
</dbReference>
<dbReference type="InterPro" id="IPR050763">
    <property type="entry name" value="ABC_transporter_ATP-binding"/>
</dbReference>
<comment type="similarity">
    <text evidence="1">Belongs to the ABC transporter superfamily.</text>
</comment>
<evidence type="ECO:0000313" key="6">
    <source>
        <dbReference type="EMBL" id="MDR6552105.1"/>
    </source>
</evidence>
<evidence type="ECO:0000313" key="7">
    <source>
        <dbReference type="Proteomes" id="UP001267290"/>
    </source>
</evidence>
<dbReference type="SUPFAM" id="SSF52540">
    <property type="entry name" value="P-loop containing nucleoside triphosphate hydrolases"/>
    <property type="match status" value="1"/>
</dbReference>
<evidence type="ECO:0000256" key="2">
    <source>
        <dbReference type="ARBA" id="ARBA00022448"/>
    </source>
</evidence>
<dbReference type="RefSeq" id="WP_310499660.1">
    <property type="nucleotide sequence ID" value="NZ_JAVDSB010000005.1"/>
</dbReference>
<protein>
    <submittedName>
        <fullName evidence="6">ABC-2 type transport system ATP-binding protein</fullName>
    </submittedName>
</protein>
<dbReference type="GO" id="GO:0005524">
    <property type="term" value="F:ATP binding"/>
    <property type="evidence" value="ECO:0007669"/>
    <property type="project" value="UniProtKB-KW"/>
</dbReference>
<dbReference type="InterPro" id="IPR003439">
    <property type="entry name" value="ABC_transporter-like_ATP-bd"/>
</dbReference>
<evidence type="ECO:0000256" key="3">
    <source>
        <dbReference type="ARBA" id="ARBA00022741"/>
    </source>
</evidence>
<gene>
    <name evidence="6" type="ORF">J2736_003307</name>
</gene>
<proteinExistence type="inferred from homology"/>
<dbReference type="InterPro" id="IPR017871">
    <property type="entry name" value="ABC_transporter-like_CS"/>
</dbReference>
<reference evidence="6 7" key="1">
    <citation type="submission" date="2023-07" db="EMBL/GenBank/DDBJ databases">
        <title>Sorghum-associated microbial communities from plants grown in Nebraska, USA.</title>
        <authorList>
            <person name="Schachtman D."/>
        </authorList>
    </citation>
    <scope>NUCLEOTIDE SEQUENCE [LARGE SCALE GENOMIC DNA]</scope>
    <source>
        <strain evidence="6 7">CC258</strain>
    </source>
</reference>
<organism evidence="6 7">
    <name type="scientific">Paenibacillus qinlingensis</name>
    <dbReference type="NCBI Taxonomy" id="1837343"/>
    <lineage>
        <taxon>Bacteria</taxon>
        <taxon>Bacillati</taxon>
        <taxon>Bacillota</taxon>
        <taxon>Bacilli</taxon>
        <taxon>Bacillales</taxon>
        <taxon>Paenibacillaceae</taxon>
        <taxon>Paenibacillus</taxon>
    </lineage>
</organism>
<dbReference type="PANTHER" id="PTHR42711">
    <property type="entry name" value="ABC TRANSPORTER ATP-BINDING PROTEIN"/>
    <property type="match status" value="1"/>
</dbReference>
<comment type="caution">
    <text evidence="6">The sequence shown here is derived from an EMBL/GenBank/DDBJ whole genome shotgun (WGS) entry which is preliminary data.</text>
</comment>
<dbReference type="SMART" id="SM00382">
    <property type="entry name" value="AAA"/>
    <property type="match status" value="1"/>
</dbReference>
<dbReference type="InterPro" id="IPR003593">
    <property type="entry name" value="AAA+_ATPase"/>
</dbReference>
<evidence type="ECO:0000256" key="4">
    <source>
        <dbReference type="ARBA" id="ARBA00022840"/>
    </source>
</evidence>
<dbReference type="Pfam" id="PF00005">
    <property type="entry name" value="ABC_tran"/>
    <property type="match status" value="1"/>
</dbReference>
<dbReference type="Gene3D" id="3.40.50.300">
    <property type="entry name" value="P-loop containing nucleotide triphosphate hydrolases"/>
    <property type="match status" value="1"/>
</dbReference>
<dbReference type="InterPro" id="IPR027417">
    <property type="entry name" value="P-loop_NTPase"/>
</dbReference>
<sequence length="301" mass="34579">MTYPLVVEQVSKQYGDKTAVNRIGLRVKQGEIYGLLGANGAGKTTTMRMVLGLIYPDEGNIRWNGQGYREELRSLMGYLPEERGLYPKVKISEQILYLAELRGMKRREADRSLKMWLEQFEVPDYYNRKVEELSKGNQQKIQFIAAVIHNPEILILDEAFSGLDPVNVELLKKTVKSLRDEGRTILFSSHRMEHVEELCENICMLHRSNTILQGNLKEIKASFPKERVVLETTTNINGLERLEGVTSVNQGLHGYELRIAQPESAQRILQYAMEHSTVQRFQVMEPTLNEIFIQKVGSQHE</sequence>
<evidence type="ECO:0000256" key="1">
    <source>
        <dbReference type="ARBA" id="ARBA00005417"/>
    </source>
</evidence>
<dbReference type="EMBL" id="JAVDSB010000005">
    <property type="protein sequence ID" value="MDR6552105.1"/>
    <property type="molecule type" value="Genomic_DNA"/>
</dbReference>
<accession>A0ABU1NX79</accession>
<keyword evidence="4 6" id="KW-0067">ATP-binding</keyword>
<keyword evidence="2" id="KW-0813">Transport</keyword>